<dbReference type="Proteomes" id="UP000477911">
    <property type="component" value="Unassembled WGS sequence"/>
</dbReference>
<accession>A0A6L7G6B5</accession>
<name>A0A6L7G6B5_9RHOB</name>
<organism evidence="1 2">
    <name type="scientific">Pseudooceanicola albus</name>
    <dbReference type="NCBI Taxonomy" id="2692189"/>
    <lineage>
        <taxon>Bacteria</taxon>
        <taxon>Pseudomonadati</taxon>
        <taxon>Pseudomonadota</taxon>
        <taxon>Alphaproteobacteria</taxon>
        <taxon>Rhodobacterales</taxon>
        <taxon>Paracoccaceae</taxon>
        <taxon>Pseudooceanicola</taxon>
    </lineage>
</organism>
<proteinExistence type="predicted"/>
<keyword evidence="2" id="KW-1185">Reference proteome</keyword>
<protein>
    <submittedName>
        <fullName evidence="1">Uncharacterized protein</fullName>
    </submittedName>
</protein>
<sequence length="74" mass="8410">MNTATPNELHRKLADVSDLIAGTRPGNRHQHLTKLHELVGDFSRKGLNVPPNLRRLQEDLTNEAIESRFDNMPI</sequence>
<dbReference type="EMBL" id="WUMU01000016">
    <property type="protein sequence ID" value="MXN19067.1"/>
    <property type="molecule type" value="Genomic_DNA"/>
</dbReference>
<evidence type="ECO:0000313" key="1">
    <source>
        <dbReference type="EMBL" id="MXN19067.1"/>
    </source>
</evidence>
<dbReference type="RefSeq" id="WP_160895186.1">
    <property type="nucleotide sequence ID" value="NZ_WUMU01000016.1"/>
</dbReference>
<reference evidence="1 2" key="1">
    <citation type="submission" date="2019-12" db="EMBL/GenBank/DDBJ databases">
        <authorList>
            <person name="Li M."/>
        </authorList>
    </citation>
    <scope>NUCLEOTIDE SEQUENCE [LARGE SCALE GENOMIC DNA]</scope>
    <source>
        <strain evidence="1 2">GBMRC 2024</strain>
    </source>
</reference>
<comment type="caution">
    <text evidence="1">The sequence shown here is derived from an EMBL/GenBank/DDBJ whole genome shotgun (WGS) entry which is preliminary data.</text>
</comment>
<dbReference type="AlphaFoldDB" id="A0A6L7G6B5"/>
<evidence type="ECO:0000313" key="2">
    <source>
        <dbReference type="Proteomes" id="UP000477911"/>
    </source>
</evidence>
<gene>
    <name evidence="1" type="ORF">GR170_14580</name>
</gene>